<dbReference type="PANTHER" id="PTHR43479:SF11">
    <property type="entry name" value="ACREF_ENVCD OPERON REPRESSOR-RELATED"/>
    <property type="match status" value="1"/>
</dbReference>
<dbReference type="InterPro" id="IPR001647">
    <property type="entry name" value="HTH_TetR"/>
</dbReference>
<protein>
    <submittedName>
        <fullName evidence="4">HTH-type transcriptional repressor BepR</fullName>
    </submittedName>
</protein>
<organism evidence="4 5">
    <name type="scientific">Anaerotruncus colihominis</name>
    <dbReference type="NCBI Taxonomy" id="169435"/>
    <lineage>
        <taxon>Bacteria</taxon>
        <taxon>Bacillati</taxon>
        <taxon>Bacillota</taxon>
        <taxon>Clostridia</taxon>
        <taxon>Eubacteriales</taxon>
        <taxon>Oscillospiraceae</taxon>
        <taxon>Anaerotruncus</taxon>
    </lineage>
</organism>
<dbReference type="GO" id="GO:0003677">
    <property type="term" value="F:DNA binding"/>
    <property type="evidence" value="ECO:0007669"/>
    <property type="project" value="UniProtKB-UniRule"/>
</dbReference>
<evidence type="ECO:0000313" key="5">
    <source>
        <dbReference type="Proteomes" id="UP000095765"/>
    </source>
</evidence>
<evidence type="ECO:0000256" key="1">
    <source>
        <dbReference type="ARBA" id="ARBA00023125"/>
    </source>
</evidence>
<dbReference type="EMBL" id="CZBE01000019">
    <property type="protein sequence ID" value="CUP97587.1"/>
    <property type="molecule type" value="Genomic_DNA"/>
</dbReference>
<dbReference type="Pfam" id="PF00440">
    <property type="entry name" value="TetR_N"/>
    <property type="match status" value="1"/>
</dbReference>
<proteinExistence type="predicted"/>
<dbReference type="InterPro" id="IPR050624">
    <property type="entry name" value="HTH-type_Tx_Regulator"/>
</dbReference>
<feature type="DNA-binding region" description="H-T-H motif" evidence="2">
    <location>
        <begin position="27"/>
        <end position="46"/>
    </location>
</feature>
<dbReference type="InterPro" id="IPR009057">
    <property type="entry name" value="Homeodomain-like_sf"/>
</dbReference>
<sequence length="204" mass="23592">MERTETQRKILEVGKKEFLEKGFKDASLNKIVAEAGFTKGAFYGYYPDKTALFEDLVGETAKELLTRFKAAQDDYFDLIPEGRAKDSLELSTQHLHELVAFMYDHFDEFKLILCRAEGTGYADFIEVLVELEVDRSEEYYALLRKNGMLSGSMTRQLHHMITRAYFTAVCETIVHNMPREEAMKYVDELAIFFHSGWSGLLRLE</sequence>
<reference evidence="4 5" key="1">
    <citation type="submission" date="2015-09" db="EMBL/GenBank/DDBJ databases">
        <authorList>
            <consortium name="Pathogen Informatics"/>
        </authorList>
    </citation>
    <scope>NUCLEOTIDE SEQUENCE [LARGE SCALE GENOMIC DNA]</scope>
    <source>
        <strain evidence="4 5">2789STDY5834939</strain>
    </source>
</reference>
<dbReference type="RefSeq" id="WP_055245608.1">
    <property type="nucleotide sequence ID" value="NZ_CABIWA010000016.1"/>
</dbReference>
<evidence type="ECO:0000256" key="2">
    <source>
        <dbReference type="PROSITE-ProRule" id="PRU00335"/>
    </source>
</evidence>
<dbReference type="SUPFAM" id="SSF46689">
    <property type="entry name" value="Homeodomain-like"/>
    <property type="match status" value="1"/>
</dbReference>
<keyword evidence="1 2" id="KW-0238">DNA-binding</keyword>
<dbReference type="Proteomes" id="UP000095765">
    <property type="component" value="Unassembled WGS sequence"/>
</dbReference>
<feature type="domain" description="HTH tetR-type" evidence="3">
    <location>
        <begin position="4"/>
        <end position="64"/>
    </location>
</feature>
<dbReference type="PANTHER" id="PTHR43479">
    <property type="entry name" value="ACREF/ENVCD OPERON REPRESSOR-RELATED"/>
    <property type="match status" value="1"/>
</dbReference>
<dbReference type="AlphaFoldDB" id="A0A174SNY7"/>
<dbReference type="Gene3D" id="1.10.357.10">
    <property type="entry name" value="Tetracycline Repressor, domain 2"/>
    <property type="match status" value="1"/>
</dbReference>
<accession>A0A174SNY7</accession>
<evidence type="ECO:0000313" key="4">
    <source>
        <dbReference type="EMBL" id="CUP97587.1"/>
    </source>
</evidence>
<gene>
    <name evidence="4" type="primary">bepR</name>
    <name evidence="4" type="ORF">ERS852551_02614</name>
</gene>
<evidence type="ECO:0000259" key="3">
    <source>
        <dbReference type="PROSITE" id="PS50977"/>
    </source>
</evidence>
<dbReference type="OrthoDB" id="9814200at2"/>
<dbReference type="PRINTS" id="PR00455">
    <property type="entry name" value="HTHTETR"/>
</dbReference>
<name>A0A174SNY7_9FIRM</name>
<dbReference type="PROSITE" id="PS50977">
    <property type="entry name" value="HTH_TETR_2"/>
    <property type="match status" value="1"/>
</dbReference>